<proteinExistence type="predicted"/>
<feature type="region of interest" description="Disordered" evidence="1">
    <location>
        <begin position="188"/>
        <end position="210"/>
    </location>
</feature>
<feature type="region of interest" description="Disordered" evidence="1">
    <location>
        <begin position="125"/>
        <end position="159"/>
    </location>
</feature>
<feature type="compositionally biased region" description="Polar residues" evidence="1">
    <location>
        <begin position="191"/>
        <end position="210"/>
    </location>
</feature>
<evidence type="ECO:0000313" key="3">
    <source>
        <dbReference type="Proteomes" id="UP000001072"/>
    </source>
</evidence>
<accession>F4RHL0</accession>
<name>F4RHL0_MELLP</name>
<sequence length="210" mass="24180">MQLAEELIRTIEEHHRDLIDDQDRLRPSDYIDDNDVWRILNKIYTIQTIEDVFEILGCDILPGGVEKIYNCIFEWKSGSVGVQAMAEMRAREAATRLIQADTLSRLQKQHEQREAKTLETRTLRENKRKRQNIDRLADTAVKQKRKEDNDKRKASVAKMKANQEVQRAANARMIAGLAAGKTMEEVEVTEQMISSQNSEKENQTGPSLNI</sequence>
<reference evidence="3" key="1">
    <citation type="journal article" date="2011" name="Proc. Natl. Acad. Sci. U.S.A.">
        <title>Obligate biotrophy features unraveled by the genomic analysis of rust fungi.</title>
        <authorList>
            <person name="Duplessis S."/>
            <person name="Cuomo C.A."/>
            <person name="Lin Y.-C."/>
            <person name="Aerts A."/>
            <person name="Tisserant E."/>
            <person name="Veneault-Fourrey C."/>
            <person name="Joly D.L."/>
            <person name="Hacquard S."/>
            <person name="Amselem J."/>
            <person name="Cantarel B.L."/>
            <person name="Chiu R."/>
            <person name="Coutinho P.M."/>
            <person name="Feau N."/>
            <person name="Field M."/>
            <person name="Frey P."/>
            <person name="Gelhaye E."/>
            <person name="Goldberg J."/>
            <person name="Grabherr M.G."/>
            <person name="Kodira C.D."/>
            <person name="Kohler A."/>
            <person name="Kuees U."/>
            <person name="Lindquist E.A."/>
            <person name="Lucas S.M."/>
            <person name="Mago R."/>
            <person name="Mauceli E."/>
            <person name="Morin E."/>
            <person name="Murat C."/>
            <person name="Pangilinan J.L."/>
            <person name="Park R."/>
            <person name="Pearson M."/>
            <person name="Quesneville H."/>
            <person name="Rouhier N."/>
            <person name="Sakthikumar S."/>
            <person name="Salamov A.A."/>
            <person name="Schmutz J."/>
            <person name="Selles B."/>
            <person name="Shapiro H."/>
            <person name="Tanguay P."/>
            <person name="Tuskan G.A."/>
            <person name="Henrissat B."/>
            <person name="Van de Peer Y."/>
            <person name="Rouze P."/>
            <person name="Ellis J.G."/>
            <person name="Dodds P.N."/>
            <person name="Schein J.E."/>
            <person name="Zhong S."/>
            <person name="Hamelin R.C."/>
            <person name="Grigoriev I.V."/>
            <person name="Szabo L.J."/>
            <person name="Martin F."/>
        </authorList>
    </citation>
    <scope>NUCLEOTIDE SEQUENCE [LARGE SCALE GENOMIC DNA]</scope>
    <source>
        <strain evidence="3">98AG31 / pathotype 3-4-7</strain>
    </source>
</reference>
<dbReference type="InParanoid" id="F4RHL0"/>
<feature type="compositionally biased region" description="Basic and acidic residues" evidence="1">
    <location>
        <begin position="125"/>
        <end position="137"/>
    </location>
</feature>
<dbReference type="RefSeq" id="XP_007408612.1">
    <property type="nucleotide sequence ID" value="XM_007408550.1"/>
</dbReference>
<keyword evidence="3" id="KW-1185">Reference proteome</keyword>
<dbReference type="KEGG" id="mlr:MELLADRAFT_85129"/>
<dbReference type="GeneID" id="18933734"/>
<organism evidence="3">
    <name type="scientific">Melampsora larici-populina (strain 98AG31 / pathotype 3-4-7)</name>
    <name type="common">Poplar leaf rust fungus</name>
    <dbReference type="NCBI Taxonomy" id="747676"/>
    <lineage>
        <taxon>Eukaryota</taxon>
        <taxon>Fungi</taxon>
        <taxon>Dikarya</taxon>
        <taxon>Basidiomycota</taxon>
        <taxon>Pucciniomycotina</taxon>
        <taxon>Pucciniomycetes</taxon>
        <taxon>Pucciniales</taxon>
        <taxon>Melampsoraceae</taxon>
        <taxon>Melampsora</taxon>
    </lineage>
</organism>
<dbReference type="AlphaFoldDB" id="F4RHL0"/>
<dbReference type="VEuPathDB" id="FungiDB:MELLADRAFT_85129"/>
<gene>
    <name evidence="2" type="ORF">MELLADRAFT_85129</name>
</gene>
<evidence type="ECO:0000256" key="1">
    <source>
        <dbReference type="SAM" id="MobiDB-lite"/>
    </source>
</evidence>
<evidence type="ECO:0000313" key="2">
    <source>
        <dbReference type="EMBL" id="EGG07847.1"/>
    </source>
</evidence>
<dbReference type="Proteomes" id="UP000001072">
    <property type="component" value="Unassembled WGS sequence"/>
</dbReference>
<protein>
    <submittedName>
        <fullName evidence="2">Uncharacterized protein</fullName>
    </submittedName>
</protein>
<dbReference type="EMBL" id="GL883102">
    <property type="protein sequence ID" value="EGG07847.1"/>
    <property type="molecule type" value="Genomic_DNA"/>
</dbReference>
<dbReference type="HOGENOM" id="CLU_087669_0_0_1"/>